<dbReference type="InterPro" id="IPR051531">
    <property type="entry name" value="N-acetyltransferase"/>
</dbReference>
<dbReference type="CDD" id="cd04301">
    <property type="entry name" value="NAT_SF"/>
    <property type="match status" value="1"/>
</dbReference>
<reference evidence="2 3" key="1">
    <citation type="submission" date="2021-01" db="EMBL/GenBank/DDBJ databases">
        <title>Genomic Encyclopedia of Type Strains, Phase IV (KMG-IV): sequencing the most valuable type-strain genomes for metagenomic binning, comparative biology and taxonomic classification.</title>
        <authorList>
            <person name="Goeker M."/>
        </authorList>
    </citation>
    <scope>NUCLEOTIDE SEQUENCE [LARGE SCALE GENOMIC DNA]</scope>
    <source>
        <strain evidence="2 3">DSM 100968</strain>
    </source>
</reference>
<dbReference type="InterPro" id="IPR000182">
    <property type="entry name" value="GNAT_dom"/>
</dbReference>
<evidence type="ECO:0000259" key="1">
    <source>
        <dbReference type="PROSITE" id="PS51186"/>
    </source>
</evidence>
<dbReference type="Pfam" id="PF13302">
    <property type="entry name" value="Acetyltransf_3"/>
    <property type="match status" value="1"/>
</dbReference>
<keyword evidence="3" id="KW-1185">Reference proteome</keyword>
<dbReference type="RefSeq" id="WP_205006025.1">
    <property type="nucleotide sequence ID" value="NZ_CBCRXA010000005.1"/>
</dbReference>
<gene>
    <name evidence="2" type="ORF">JOC27_001146</name>
</gene>
<dbReference type="SUPFAM" id="SSF55729">
    <property type="entry name" value="Acyl-CoA N-acyltransferases (Nat)"/>
    <property type="match status" value="1"/>
</dbReference>
<sequence>MTDTIKIETSRLFIKPLTTNEMKQINNNEKSRNVMAIDPDAISDSVQIAIAKKLTKMSHADKEWQPWYTYWLIIDKASGTGIGFIGFKGFPGINGCTEIGYSLSPKFRSRGLMTESLAAMVEWARTCPRCRGITAKIVKGNDASIKVVVNCAFQLVRREPDQYLFLYRFHDGIREE</sequence>
<dbReference type="PANTHER" id="PTHR43792:SF13">
    <property type="entry name" value="ACETYLTRANSFERASE"/>
    <property type="match status" value="1"/>
</dbReference>
<comment type="caution">
    <text evidence="2">The sequence shown here is derived from an EMBL/GenBank/DDBJ whole genome shotgun (WGS) entry which is preliminary data.</text>
</comment>
<dbReference type="EMBL" id="JAFBEV010000007">
    <property type="protein sequence ID" value="MBM7657697.1"/>
    <property type="molecule type" value="Genomic_DNA"/>
</dbReference>
<dbReference type="InterPro" id="IPR016181">
    <property type="entry name" value="Acyl_CoA_acyltransferase"/>
</dbReference>
<organism evidence="2 3">
    <name type="scientific">Sporolactobacillus spathodeae</name>
    <dbReference type="NCBI Taxonomy" id="1465502"/>
    <lineage>
        <taxon>Bacteria</taxon>
        <taxon>Bacillati</taxon>
        <taxon>Bacillota</taxon>
        <taxon>Bacilli</taxon>
        <taxon>Bacillales</taxon>
        <taxon>Sporolactobacillaceae</taxon>
        <taxon>Sporolactobacillus</taxon>
    </lineage>
</organism>
<dbReference type="PANTHER" id="PTHR43792">
    <property type="entry name" value="GNAT FAMILY, PUTATIVE (AFU_ORTHOLOGUE AFUA_3G00765)-RELATED-RELATED"/>
    <property type="match status" value="1"/>
</dbReference>
<evidence type="ECO:0000313" key="3">
    <source>
        <dbReference type="Proteomes" id="UP000823201"/>
    </source>
</evidence>
<feature type="domain" description="N-acetyltransferase" evidence="1">
    <location>
        <begin position="12"/>
        <end position="176"/>
    </location>
</feature>
<protein>
    <submittedName>
        <fullName evidence="2">RimJ/RimL family protein N-acetyltransferase</fullName>
    </submittedName>
</protein>
<proteinExistence type="predicted"/>
<dbReference type="Proteomes" id="UP000823201">
    <property type="component" value="Unassembled WGS sequence"/>
</dbReference>
<dbReference type="Gene3D" id="3.40.630.30">
    <property type="match status" value="1"/>
</dbReference>
<evidence type="ECO:0000313" key="2">
    <source>
        <dbReference type="EMBL" id="MBM7657697.1"/>
    </source>
</evidence>
<dbReference type="PROSITE" id="PS51186">
    <property type="entry name" value="GNAT"/>
    <property type="match status" value="1"/>
</dbReference>
<accession>A0ABS2Q7E4</accession>
<name>A0ABS2Q7E4_9BACL</name>